<gene>
    <name evidence="5 6" type="primary">kdsB</name>
    <name evidence="6" type="ORF">KIH39_10980</name>
</gene>
<keyword evidence="4 5" id="KW-0448">Lipopolysaccharide biosynthesis</keyword>
<keyword evidence="3 5" id="KW-0548">Nucleotidyltransferase</keyword>
<evidence type="ECO:0000313" key="7">
    <source>
        <dbReference type="Proteomes" id="UP000676194"/>
    </source>
</evidence>
<dbReference type="HAMAP" id="MF_00057">
    <property type="entry name" value="KdsB"/>
    <property type="match status" value="1"/>
</dbReference>
<evidence type="ECO:0000256" key="5">
    <source>
        <dbReference type="HAMAP-Rule" id="MF_00057"/>
    </source>
</evidence>
<proteinExistence type="inferred from homology"/>
<dbReference type="PANTHER" id="PTHR42866:SF2">
    <property type="entry name" value="3-DEOXY-MANNO-OCTULOSONATE CYTIDYLYLTRANSFERASE, MITOCHONDRIAL"/>
    <property type="match status" value="1"/>
</dbReference>
<dbReference type="FunFam" id="3.90.550.10:FF:000011">
    <property type="entry name" value="3-deoxy-manno-octulosonate cytidylyltransferase"/>
    <property type="match status" value="1"/>
</dbReference>
<comment type="similarity">
    <text evidence="5">Belongs to the KdsB family.</text>
</comment>
<dbReference type="CDD" id="cd02517">
    <property type="entry name" value="CMP-KDO-Synthetase"/>
    <property type="match status" value="1"/>
</dbReference>
<dbReference type="SUPFAM" id="SSF53448">
    <property type="entry name" value="Nucleotide-diphospho-sugar transferases"/>
    <property type="match status" value="1"/>
</dbReference>
<reference evidence="6" key="1">
    <citation type="submission" date="2021-05" db="EMBL/GenBank/DDBJ databases">
        <title>Complete genome sequence of the cellulolytic planctomycete Telmatocola sphagniphila SP2T and characterization of the first cellulase from planctomycetes.</title>
        <authorList>
            <person name="Rakitin A.L."/>
            <person name="Beletsky A.V."/>
            <person name="Naumoff D.G."/>
            <person name="Kulichevskaya I.S."/>
            <person name="Mardanov A.V."/>
            <person name="Ravin N.V."/>
            <person name="Dedysh S.N."/>
        </authorList>
    </citation>
    <scope>NUCLEOTIDE SEQUENCE</scope>
    <source>
        <strain evidence="6">SP2T</strain>
    </source>
</reference>
<organism evidence="6 7">
    <name type="scientific">Telmatocola sphagniphila</name>
    <dbReference type="NCBI Taxonomy" id="1123043"/>
    <lineage>
        <taxon>Bacteria</taxon>
        <taxon>Pseudomonadati</taxon>
        <taxon>Planctomycetota</taxon>
        <taxon>Planctomycetia</taxon>
        <taxon>Gemmatales</taxon>
        <taxon>Gemmataceae</taxon>
    </lineage>
</organism>
<dbReference type="Proteomes" id="UP000676194">
    <property type="component" value="Chromosome"/>
</dbReference>
<keyword evidence="7" id="KW-1185">Reference proteome</keyword>
<dbReference type="NCBIfam" id="NF003950">
    <property type="entry name" value="PRK05450.1-3"/>
    <property type="match status" value="1"/>
</dbReference>
<keyword evidence="2 5" id="KW-0808">Transferase</keyword>
<dbReference type="GO" id="GO:0009103">
    <property type="term" value="P:lipopolysaccharide biosynthetic process"/>
    <property type="evidence" value="ECO:0007669"/>
    <property type="project" value="UniProtKB-UniRule"/>
</dbReference>
<comment type="catalytic activity">
    <reaction evidence="5">
        <text>3-deoxy-alpha-D-manno-oct-2-ulosonate + CTP = CMP-3-deoxy-beta-D-manno-octulosonate + diphosphate</text>
        <dbReference type="Rhea" id="RHEA:23448"/>
        <dbReference type="ChEBI" id="CHEBI:33019"/>
        <dbReference type="ChEBI" id="CHEBI:37563"/>
        <dbReference type="ChEBI" id="CHEBI:85986"/>
        <dbReference type="ChEBI" id="CHEBI:85987"/>
        <dbReference type="EC" id="2.7.7.38"/>
    </reaction>
</comment>
<comment type="pathway">
    <text evidence="5">Nucleotide-sugar biosynthesis; CMP-3-deoxy-D-manno-octulosonate biosynthesis; CMP-3-deoxy-D-manno-octulosonate from 3-deoxy-D-manno-octulosonate and CTP: step 1/1.</text>
</comment>
<evidence type="ECO:0000256" key="3">
    <source>
        <dbReference type="ARBA" id="ARBA00022695"/>
    </source>
</evidence>
<evidence type="ECO:0000313" key="6">
    <source>
        <dbReference type="EMBL" id="QVL34400.1"/>
    </source>
</evidence>
<dbReference type="KEGG" id="tsph:KIH39_10980"/>
<comment type="subcellular location">
    <subcellularLocation>
        <location evidence="5">Cytoplasm</location>
    </subcellularLocation>
    <subcellularLocation>
        <location evidence="1">Membrane</location>
    </subcellularLocation>
</comment>
<dbReference type="GO" id="GO:0005829">
    <property type="term" value="C:cytosol"/>
    <property type="evidence" value="ECO:0007669"/>
    <property type="project" value="TreeGrafter"/>
</dbReference>
<dbReference type="InterPro" id="IPR003329">
    <property type="entry name" value="Cytidylyl_trans"/>
</dbReference>
<dbReference type="NCBIfam" id="TIGR00466">
    <property type="entry name" value="kdsB"/>
    <property type="match status" value="1"/>
</dbReference>
<dbReference type="GO" id="GO:0033468">
    <property type="term" value="P:CMP-keto-3-deoxy-D-manno-octulosonic acid biosynthetic process"/>
    <property type="evidence" value="ECO:0007669"/>
    <property type="project" value="UniProtKB-UniRule"/>
</dbReference>
<dbReference type="GO" id="GO:0008690">
    <property type="term" value="F:3-deoxy-manno-octulosonate cytidylyltransferase activity"/>
    <property type="evidence" value="ECO:0007669"/>
    <property type="project" value="UniProtKB-UniRule"/>
</dbReference>
<dbReference type="EC" id="2.7.7.38" evidence="5"/>
<dbReference type="GO" id="GO:0016020">
    <property type="term" value="C:membrane"/>
    <property type="evidence" value="ECO:0007669"/>
    <property type="project" value="UniProtKB-SubCell"/>
</dbReference>
<protein>
    <recommendedName>
        <fullName evidence="5">3-deoxy-manno-octulosonate cytidylyltransferase</fullName>
        <ecNumber evidence="5">2.7.7.38</ecNumber>
    </recommendedName>
    <alternativeName>
        <fullName evidence="5">CMP-2-keto-3-deoxyoctulosonic acid synthase</fullName>
        <shortName evidence="5">CKS</shortName>
        <shortName evidence="5">CMP-KDO synthase</shortName>
    </alternativeName>
</protein>
<sequence length="253" mass="28102">MKTAILIPARFASTRLPAKALLRETGKYLIEHVYEQASQTTCASDVIVATDDERILRAVASFGGRVVLTATNHQSGTDRIAEVAQSLDSDILINVQGDEPTIDPKAIDLLDSLMRTHPEAEMATLAVPFDRQENWQSPNMVKVVTDAWGRAIYFSRSPIPYCRDGTPDFSSGKYLQHLGIYAYRRESLLKLASLPPHPLEDIEKLEQLRAIAQGWAIQVGVVAHAGRGIDTPEDYALFVNSYRQQILQSRRAA</sequence>
<name>A0A8E6BCJ6_9BACT</name>
<accession>A0A8E6BCJ6</accession>
<dbReference type="Pfam" id="PF02348">
    <property type="entry name" value="CTP_transf_3"/>
    <property type="match status" value="1"/>
</dbReference>
<dbReference type="EMBL" id="CP074694">
    <property type="protein sequence ID" value="QVL34400.1"/>
    <property type="molecule type" value="Genomic_DNA"/>
</dbReference>
<dbReference type="UniPathway" id="UPA00358">
    <property type="reaction ID" value="UER00476"/>
</dbReference>
<dbReference type="NCBIfam" id="NF009905">
    <property type="entry name" value="PRK13368.1"/>
    <property type="match status" value="1"/>
</dbReference>
<evidence type="ECO:0000256" key="1">
    <source>
        <dbReference type="ARBA" id="ARBA00004370"/>
    </source>
</evidence>
<dbReference type="InterPro" id="IPR029044">
    <property type="entry name" value="Nucleotide-diphossugar_trans"/>
</dbReference>
<dbReference type="NCBIfam" id="NF003952">
    <property type="entry name" value="PRK05450.1-5"/>
    <property type="match status" value="1"/>
</dbReference>
<comment type="function">
    <text evidence="5">Activates KDO (a required 8-carbon sugar) for incorporation into bacterial lipopolysaccharide in Gram-negative bacteria.</text>
</comment>
<dbReference type="InterPro" id="IPR004528">
    <property type="entry name" value="KdsB"/>
</dbReference>
<dbReference type="Gene3D" id="3.90.550.10">
    <property type="entry name" value="Spore Coat Polysaccharide Biosynthesis Protein SpsA, Chain A"/>
    <property type="match status" value="1"/>
</dbReference>
<dbReference type="PANTHER" id="PTHR42866">
    <property type="entry name" value="3-DEOXY-MANNO-OCTULOSONATE CYTIDYLYLTRANSFERASE"/>
    <property type="match status" value="1"/>
</dbReference>
<evidence type="ECO:0000256" key="2">
    <source>
        <dbReference type="ARBA" id="ARBA00022679"/>
    </source>
</evidence>
<dbReference type="AlphaFoldDB" id="A0A8E6BCJ6"/>
<evidence type="ECO:0000256" key="4">
    <source>
        <dbReference type="ARBA" id="ARBA00022985"/>
    </source>
</evidence>
<keyword evidence="5" id="KW-0963">Cytoplasm</keyword>